<dbReference type="EMBL" id="CP019603">
    <property type="protein sequence ID" value="ARU17774.1"/>
    <property type="molecule type" value="Genomic_DNA"/>
</dbReference>
<proteinExistence type="predicted"/>
<evidence type="ECO:0000313" key="1">
    <source>
        <dbReference type="EMBL" id="ARU17774.1"/>
    </source>
</evidence>
<gene>
    <name evidence="1" type="ORF">A9D14_15540</name>
</gene>
<keyword evidence="1" id="KW-0614">Plasmid</keyword>
<evidence type="ECO:0000313" key="2">
    <source>
        <dbReference type="Proteomes" id="UP000195807"/>
    </source>
</evidence>
<reference evidence="1 2" key="1">
    <citation type="submission" date="2017-01" db="EMBL/GenBank/DDBJ databases">
        <title>Complete genome sequence of esterase-producing bacterium Croceicoccus marinus E4A9.</title>
        <authorList>
            <person name="Wu Y.-H."/>
            <person name="Cheng H."/>
            <person name="Xu L."/>
            <person name="Huo Y.-Y."/>
            <person name="Wang C.-S."/>
            <person name="Xu X.-W."/>
        </authorList>
    </citation>
    <scope>NUCLEOTIDE SEQUENCE [LARGE SCALE GENOMIC DNA]</scope>
    <source>
        <strain evidence="1 2">E4A9</strain>
        <plasmid evidence="2">Plasmid pcme4a9i</plasmid>
    </source>
</reference>
<name>A0A1Z1FG45_9SPHN</name>
<dbReference type="KEGG" id="cman:A9D14_15540"/>
<dbReference type="RefSeq" id="WP_066849923.1">
    <property type="nucleotide sequence ID" value="NZ_CP019603.1"/>
</dbReference>
<sequence length="135" mass="16198">MDDFDNAEYQSAREALEAIRGKWRKDIRTKDAGTIERRLLHYLDFEDLRQQTQWHRMINSIIREYSELIAAHMANLTIPGSETKNQIKSRRDEFYRYPLEYSEEEHRYLNQLFIAFLAKNCENAVARGFRRPALL</sequence>
<dbReference type="Proteomes" id="UP000195807">
    <property type="component" value="Plasmid pCME4A9I"/>
</dbReference>
<dbReference type="STRING" id="450378.GCA_001661675_03120"/>
<geneLocation type="plasmid" evidence="2">
    <name>pcme4a9i</name>
</geneLocation>
<organism evidence="1 2">
    <name type="scientific">Croceicoccus marinus</name>
    <dbReference type="NCBI Taxonomy" id="450378"/>
    <lineage>
        <taxon>Bacteria</taxon>
        <taxon>Pseudomonadati</taxon>
        <taxon>Pseudomonadota</taxon>
        <taxon>Alphaproteobacteria</taxon>
        <taxon>Sphingomonadales</taxon>
        <taxon>Erythrobacteraceae</taxon>
        <taxon>Croceicoccus</taxon>
    </lineage>
</organism>
<accession>A0A1Z1FG45</accession>
<dbReference type="AlphaFoldDB" id="A0A1Z1FG45"/>
<keyword evidence="2" id="KW-1185">Reference proteome</keyword>
<protein>
    <submittedName>
        <fullName evidence="1">Uncharacterized protein</fullName>
    </submittedName>
</protein>